<dbReference type="SMART" id="SM00464">
    <property type="entry name" value="LON"/>
    <property type="match status" value="1"/>
</dbReference>
<dbReference type="Pfam" id="PF05362">
    <property type="entry name" value="Lon_C"/>
    <property type="match status" value="1"/>
</dbReference>
<dbReference type="InterPro" id="IPR015174">
    <property type="entry name" value="MIF4G-like_typ-2"/>
</dbReference>
<feature type="region of interest" description="Disordered" evidence="15">
    <location>
        <begin position="1300"/>
        <end position="1339"/>
    </location>
</feature>
<feature type="compositionally biased region" description="Basic and acidic residues" evidence="15">
    <location>
        <begin position="530"/>
        <end position="540"/>
    </location>
</feature>
<dbReference type="GO" id="GO:0034599">
    <property type="term" value="P:cellular response to oxidative stress"/>
    <property type="evidence" value="ECO:0007669"/>
    <property type="project" value="UniProtKB-UniRule"/>
</dbReference>
<dbReference type="GO" id="GO:0005975">
    <property type="term" value="P:carbohydrate metabolic process"/>
    <property type="evidence" value="ECO:0007669"/>
    <property type="project" value="InterPro"/>
</dbReference>
<evidence type="ECO:0000256" key="1">
    <source>
        <dbReference type="ARBA" id="ARBA00004305"/>
    </source>
</evidence>
<evidence type="ECO:0000256" key="3">
    <source>
        <dbReference type="ARBA" id="ARBA00022670"/>
    </source>
</evidence>
<feature type="region of interest" description="Disordered" evidence="15">
    <location>
        <begin position="357"/>
        <end position="377"/>
    </location>
</feature>
<evidence type="ECO:0000256" key="7">
    <source>
        <dbReference type="ARBA" id="ARBA00022840"/>
    </source>
</evidence>
<dbReference type="PRINTS" id="PR00830">
    <property type="entry name" value="ENDOLAPTASE"/>
</dbReference>
<dbReference type="GO" id="GO:0051131">
    <property type="term" value="P:chaperone-mediated protein complex assembly"/>
    <property type="evidence" value="ECO:0007669"/>
    <property type="project" value="UniProtKB-UniRule"/>
</dbReference>
<evidence type="ECO:0000259" key="18">
    <source>
        <dbReference type="PROSITE" id="PS51787"/>
    </source>
</evidence>
<keyword evidence="6 12" id="KW-0720">Serine protease</keyword>
<keyword evidence="16" id="KW-1133">Transmembrane helix</keyword>
<reference evidence="19" key="1">
    <citation type="journal article" date="2020" name="J Insects Food Feed">
        <title>The yellow mealworm (Tenebrio molitor) genome: a resource for the emerging insects as food and feed industry.</title>
        <authorList>
            <person name="Eriksson T."/>
            <person name="Andere A."/>
            <person name="Kelstrup H."/>
            <person name="Emery V."/>
            <person name="Picard C."/>
        </authorList>
    </citation>
    <scope>NUCLEOTIDE SEQUENCE</scope>
    <source>
        <strain evidence="19">Stoneville</strain>
        <tissue evidence="19">Whole head</tissue>
    </source>
</reference>
<comment type="subunit">
    <text evidence="12">Homohexamer or homoheptamer. Organized in a ring with a central cavity.</text>
</comment>
<accession>A0A8J6HB82</accession>
<dbReference type="Gene3D" id="2.30.130.40">
    <property type="entry name" value="LON domain-like"/>
    <property type="match status" value="1"/>
</dbReference>
<dbReference type="InterPro" id="IPR054594">
    <property type="entry name" value="Lon_lid"/>
</dbReference>
<dbReference type="InterPro" id="IPR000322">
    <property type="entry name" value="Glyco_hydro_31_TIM"/>
</dbReference>
<dbReference type="InterPro" id="IPR027065">
    <property type="entry name" value="Lon_Prtase"/>
</dbReference>
<protein>
    <recommendedName>
        <fullName evidence="12">Lon protease homolog, mitochondrial</fullName>
        <ecNumber evidence="12">3.4.21.53</ecNumber>
    </recommendedName>
</protein>
<dbReference type="Pfam" id="PF01055">
    <property type="entry name" value="Glyco_hydro_31_2nd"/>
    <property type="match status" value="2"/>
</dbReference>
<dbReference type="GO" id="GO:0004252">
    <property type="term" value="F:serine-type endopeptidase activity"/>
    <property type="evidence" value="ECO:0007669"/>
    <property type="project" value="UniProtKB-UniRule"/>
</dbReference>
<name>A0A8J6HB82_TENMO</name>
<keyword evidence="5 12" id="KW-0378">Hydrolase</keyword>
<dbReference type="GO" id="GO:0005524">
    <property type="term" value="F:ATP binding"/>
    <property type="evidence" value="ECO:0007669"/>
    <property type="project" value="UniProtKB-UniRule"/>
</dbReference>
<dbReference type="SUPFAM" id="SSF51011">
    <property type="entry name" value="Glycosyl hydrolase domain"/>
    <property type="match status" value="1"/>
</dbReference>
<dbReference type="InterPro" id="IPR004815">
    <property type="entry name" value="Lon_bac/euk-typ"/>
</dbReference>
<evidence type="ECO:0000256" key="16">
    <source>
        <dbReference type="SAM" id="Phobius"/>
    </source>
</evidence>
<dbReference type="NCBIfam" id="TIGR00763">
    <property type="entry name" value="lon"/>
    <property type="match status" value="1"/>
</dbReference>
<dbReference type="Pfam" id="PF00004">
    <property type="entry name" value="AAA"/>
    <property type="match status" value="1"/>
</dbReference>
<dbReference type="Gene3D" id="3.40.50.300">
    <property type="entry name" value="P-loop containing nucleotide triphosphate hydrolases"/>
    <property type="match status" value="1"/>
</dbReference>
<dbReference type="GO" id="GO:0070407">
    <property type="term" value="P:oxidation-dependent protein catabolic process"/>
    <property type="evidence" value="ECO:0007669"/>
    <property type="project" value="UniProtKB-UniRule"/>
</dbReference>
<dbReference type="PANTHER" id="PTHR43718:SF2">
    <property type="entry name" value="LON PROTEASE HOMOLOG, MITOCHONDRIAL"/>
    <property type="match status" value="1"/>
</dbReference>
<dbReference type="SUPFAM" id="SSF88697">
    <property type="entry name" value="PUA domain-like"/>
    <property type="match status" value="1"/>
</dbReference>
<proteinExistence type="inferred from homology"/>
<feature type="region of interest" description="Disordered" evidence="15">
    <location>
        <begin position="488"/>
        <end position="540"/>
    </location>
</feature>
<dbReference type="SUPFAM" id="SSF54211">
    <property type="entry name" value="Ribosomal protein S5 domain 2-like"/>
    <property type="match status" value="1"/>
</dbReference>
<sequence length="2116" mass="241431">MKCTPEEVLGVLKDLPNPRSEEESDSRFNPLKIDVFVQTLLNLGSKSFSHSFAAISKFLYVFKILAESEEAQICVLRNMFELWHNHQQMMVVLVDKMLKIQIVECSAVANWIFSKEMCGEFTKMYLWEILHLTIKKMNRHVIKLGGELAEAREKLARAESSESESEDEDSKKKQSDTEKPTEEYVERMEEKLEAAQADQKNLFLIIFQRFIMILSEHLVRCDTDGRDYATHWYKWTIGRLQQVFLAHHEQVQKYSSTLETLLFTQDLDPHILENIIFYKMLHLSRVLIHSRNVPRSLQHLHIKRNFHLCLASNITSLSGSTLKLVPTQRLELYNNSGLRLTQKRNFDDSSSVGLRFFSSKDDSDGENRPPDDDSYNTQLPATVAVPEVWPHVPVIAISRNIVFPRFIKLIELTQPQLIELIRRKVKLNQPYCGIFLKKNEENDSEVVNNINDVYNVGVFAQIHEMQDLGDRLRLVVMAHRRIKITGQILDSGEAPPKEETDAEKRRRKHRNNRVKKATEPKVAEQAPQAKTDEKKDMKEPRKEQFLMAEVENIVHNKFKQTEEVKALTQEVIKTIRDIISLNPLYRDSLQQMMHQGQRVVDNPVYLSDLGAALTAAESKELQEVLEELDIPKRLMLSLSLLKKEYELSKLQQKIGKEVEEKVKQHHRKYILQEQLKVIKKELGLEKEDKDAVGDKFRERIKDKVLPEAVNSVIEEELNKLNFLESHSSEFNVTRNYLDWLTSLPWGIYSEENLNLQRASEILDQDHYGMDDIKRRILEFIAVSQLKGSTQGKILCFHGPPGVGKTSIARSIARALNREYFRFSVGGMTDVAEIKGHRRTYVGAMPGKVIQCLKKTRTENPLVLIDEVDKIGKGYTGDPSSALLELLDPEQNANFLDHYLDVPVDLSKVLFICTANVVDTIPEPLRDRMEMIDMSGYVAEEKLAIATKYLLPQAMKDSGLNDQHIKIDDESLNVLIKSYCRESGVRNLQKHIEKVVRKVAYKVVKEETNFVEVSTKNLSDFVGKPVFSQERMYPTTPPGVVMGLAWTAMGGSTLYIETTTRKSPVEKEAEGSLELTGHLGDVMKESAKIALTVARNYLYKTDQNNKFLQTSHLHLHVPEGATPKDGPSAGCTIVTALLSLAKNEPIRQDVAMTGEISLMGKVLPVGGIKEKTIAAKRSGVKCIILPEENKKDFNDLPKFITEGLEVHFVMDPPPMDPKPNSVHETSLNVEGKDGDEGEERPPEASERRLSLRRNSISLPNLDDLQVLKQHVQYLCDLYLSYIMSFSNFNLDEIQYIDDDGNTTASKTPLRNARRKSVTSPPSKMLKPPGEDESGSNSPANSITSINSLASLLREKMQFILNDDPTRCTIRLVPCLQQFTSAHLVGALDPSKQVLDSELPDMPIFNICLYILKKLHDLLESPAATTRVMLPATLRKKKSPDYKTRIFVCLLFITIVVLIFCAYFLYHQKVLQKAYFQKIKFNKIKRIMKIYNNDGQEVIRGKLGTTIKYDKALPCLPSDEKHDGSICSEWMGHARLYLQFHQHSPEVKCYNFQWIALNDAIAPTDCYDLSQPNDHWYGGGQTAESAWPLEKGNHDFAPFITGRVDKHEYGNVLERYFISSKGAAIIVDDATPLYVSISGVDNKELCLRAKYDDFAYVNRLMKTAQLNYSICTSSDMFKLHSNLVENALWDGLKPDDMNVINSLLTEPLWEVTSATKSELTEETISNYTENVIALGFLKQGHVLINEFWQRHVGDFEVDSERFPTLEEAITIMHRRGFRIVFSIQPFISTESFNFAEAVKRRLLVSERFSDRRIPALTRYKSSQSAGVLDTTNNGTIPWLLNKLKSVVAKYKFDAYYLDLGTAYNMPHYYQCEKPLINPDQYKTFFINNLQNSVSLFGVNSAVERPKAPTFVSLPQFESSWDGLRRVIPTILTYGLLGYPFLIPGAVGGDVEAPETLFYTNYSSELLPDKELYVRWLQLATFLPVIRYTHLPSTYGDDNVMEMAKILTSLRQAKVTPLLKKYAKISLDTGLPMIRPLWMLEYNDTACHVVADEFSIGEDLIVAPVLRSGAREREIYLPAGVWKDGIGGNLRKGSRWIHDYKVEENQVAYFEKMPPDTRF</sequence>
<evidence type="ECO:0000256" key="11">
    <source>
        <dbReference type="ARBA" id="ARBA00050665"/>
    </source>
</evidence>
<dbReference type="GO" id="GO:0005759">
    <property type="term" value="C:mitochondrial matrix"/>
    <property type="evidence" value="ECO:0007669"/>
    <property type="project" value="UniProtKB-SubCell"/>
</dbReference>
<dbReference type="FunFam" id="1.20.5.5270:FF:000001">
    <property type="entry name" value="Lon protease homolog, mitochondrial"/>
    <property type="match status" value="1"/>
</dbReference>
<feature type="region of interest" description="Disordered" evidence="15">
    <location>
        <begin position="155"/>
        <end position="186"/>
    </location>
</feature>
<evidence type="ECO:0000256" key="9">
    <source>
        <dbReference type="ARBA" id="ARBA00023125"/>
    </source>
</evidence>
<evidence type="ECO:0000256" key="10">
    <source>
        <dbReference type="ARBA" id="ARBA00023128"/>
    </source>
</evidence>
<evidence type="ECO:0000256" key="2">
    <source>
        <dbReference type="ARBA" id="ARBA00007806"/>
    </source>
</evidence>
<feature type="transmembrane region" description="Helical" evidence="16">
    <location>
        <begin position="1038"/>
        <end position="1055"/>
    </location>
</feature>
<dbReference type="Gene3D" id="1.10.8.60">
    <property type="match status" value="1"/>
</dbReference>
<dbReference type="InterPro" id="IPR008268">
    <property type="entry name" value="Peptidase_S16_AS"/>
</dbReference>
<dbReference type="GO" id="GO:0043565">
    <property type="term" value="F:sequence-specific DNA binding"/>
    <property type="evidence" value="ECO:0007669"/>
    <property type="project" value="UniProtKB-UniRule"/>
</dbReference>
<comment type="similarity">
    <text evidence="12 13 14">Belongs to the peptidase S16 family.</text>
</comment>
<keyword evidence="16" id="KW-0472">Membrane</keyword>
<dbReference type="GO" id="GO:0016887">
    <property type="term" value="F:ATP hydrolysis activity"/>
    <property type="evidence" value="ECO:0007669"/>
    <property type="project" value="UniProtKB-UniRule"/>
</dbReference>
<reference evidence="19" key="2">
    <citation type="submission" date="2021-08" db="EMBL/GenBank/DDBJ databases">
        <authorList>
            <person name="Eriksson T."/>
        </authorList>
    </citation>
    <scope>NUCLEOTIDE SEQUENCE</scope>
    <source>
        <strain evidence="19">Stoneville</strain>
        <tissue evidence="19">Whole head</tissue>
    </source>
</reference>
<comment type="caution">
    <text evidence="19">The sequence shown here is derived from an EMBL/GenBank/DDBJ whole genome shotgun (WGS) entry which is preliminary data.</text>
</comment>
<dbReference type="InterPro" id="IPR048395">
    <property type="entry name" value="Glyco_hydro_31_C"/>
</dbReference>
<dbReference type="InterPro" id="IPR027417">
    <property type="entry name" value="P-loop_NTPase"/>
</dbReference>
<dbReference type="InterPro" id="IPR003593">
    <property type="entry name" value="AAA+_ATPase"/>
</dbReference>
<dbReference type="Gene3D" id="1.20.58.1480">
    <property type="match status" value="1"/>
</dbReference>
<dbReference type="Pfam" id="PF21365">
    <property type="entry name" value="Glyco_hydro_31_3rd"/>
    <property type="match status" value="1"/>
</dbReference>
<dbReference type="Gene3D" id="1.25.40.180">
    <property type="match status" value="1"/>
</dbReference>
<feature type="compositionally biased region" description="Basic and acidic residues" evidence="15">
    <location>
        <begin position="169"/>
        <end position="186"/>
    </location>
</feature>
<dbReference type="EMBL" id="JABDTM020026966">
    <property type="protein sequence ID" value="KAH0811212.1"/>
    <property type="molecule type" value="Genomic_DNA"/>
</dbReference>
<feature type="compositionally biased region" description="Basic residues" evidence="15">
    <location>
        <begin position="505"/>
        <end position="515"/>
    </location>
</feature>
<evidence type="ECO:0000313" key="19">
    <source>
        <dbReference type="EMBL" id="KAH0811212.1"/>
    </source>
</evidence>
<dbReference type="Gene3D" id="3.20.20.80">
    <property type="entry name" value="Glycosidases"/>
    <property type="match status" value="1"/>
</dbReference>
<dbReference type="InterPro" id="IPR013780">
    <property type="entry name" value="Glyco_hydro_b"/>
</dbReference>
<dbReference type="InterPro" id="IPR008269">
    <property type="entry name" value="Lon_proteolytic"/>
</dbReference>
<keyword evidence="9 12" id="KW-0238">DNA-binding</keyword>
<dbReference type="InterPro" id="IPR014721">
    <property type="entry name" value="Ribsml_uS5_D2-typ_fold_subgr"/>
</dbReference>
<feature type="compositionally biased region" description="Basic and acidic residues" evidence="15">
    <location>
        <begin position="358"/>
        <end position="371"/>
    </location>
</feature>
<feature type="compositionally biased region" description="Basic and acidic residues" evidence="15">
    <location>
        <begin position="495"/>
        <end position="504"/>
    </location>
</feature>
<dbReference type="GO" id="GO:0016070">
    <property type="term" value="P:RNA metabolic process"/>
    <property type="evidence" value="ECO:0007669"/>
    <property type="project" value="InterPro"/>
</dbReference>
<keyword evidence="4 12" id="KW-0547">Nucleotide-binding</keyword>
<evidence type="ECO:0000259" key="17">
    <source>
        <dbReference type="PROSITE" id="PS51786"/>
    </source>
</evidence>
<dbReference type="InterPro" id="IPR027503">
    <property type="entry name" value="Lonm_euk"/>
</dbReference>
<dbReference type="Gene3D" id="2.60.40.1180">
    <property type="entry name" value="Golgi alpha-mannosidase II"/>
    <property type="match status" value="1"/>
</dbReference>
<keyword evidence="7 12" id="KW-0067">ATP-binding</keyword>
<dbReference type="PANTHER" id="PTHR43718">
    <property type="entry name" value="LON PROTEASE"/>
    <property type="match status" value="1"/>
</dbReference>
<dbReference type="PROSITE" id="PS51786">
    <property type="entry name" value="LON_PROTEOLYTIC"/>
    <property type="match status" value="1"/>
</dbReference>
<dbReference type="SUPFAM" id="SSF48371">
    <property type="entry name" value="ARM repeat"/>
    <property type="match status" value="1"/>
</dbReference>
<organism evidence="19 20">
    <name type="scientific">Tenebrio molitor</name>
    <name type="common">Yellow mealworm beetle</name>
    <dbReference type="NCBI Taxonomy" id="7067"/>
    <lineage>
        <taxon>Eukaryota</taxon>
        <taxon>Metazoa</taxon>
        <taxon>Ecdysozoa</taxon>
        <taxon>Arthropoda</taxon>
        <taxon>Hexapoda</taxon>
        <taxon>Insecta</taxon>
        <taxon>Pterygota</taxon>
        <taxon>Neoptera</taxon>
        <taxon>Endopterygota</taxon>
        <taxon>Coleoptera</taxon>
        <taxon>Polyphaga</taxon>
        <taxon>Cucujiformia</taxon>
        <taxon>Tenebrionidae</taxon>
        <taxon>Tenebrio</taxon>
    </lineage>
</organism>
<comment type="catalytic activity">
    <reaction evidence="11 12">
        <text>Hydrolysis of proteins in presence of ATP.</text>
        <dbReference type="EC" id="3.4.21.53"/>
    </reaction>
</comment>
<dbReference type="SUPFAM" id="SSF52540">
    <property type="entry name" value="P-loop containing nucleoside triphosphate hydrolases"/>
    <property type="match status" value="1"/>
</dbReference>
<dbReference type="SUPFAM" id="SSF51445">
    <property type="entry name" value="(Trans)glycosidases"/>
    <property type="match status" value="1"/>
</dbReference>
<comment type="function">
    <text evidence="12">ATP-dependent serine protease that mediates the selective degradation of misfolded, unassembled or oxidatively damaged polypeptides as well as certain short-lived regulatory proteins in the mitochondrial matrix. May also have a chaperone function in the assembly of inner membrane protein complexes. Participates in the regulation of mitochondrial gene expression and in the maintenance of the integrity of the mitochondrial genome. Binds to mitochondrial DNA in a site-specific manner.</text>
</comment>
<keyword evidence="20" id="KW-1185">Reference proteome</keyword>
<evidence type="ECO:0000256" key="12">
    <source>
        <dbReference type="HAMAP-Rule" id="MF_03120"/>
    </source>
</evidence>
<dbReference type="InterPro" id="IPR017853">
    <property type="entry name" value="GH"/>
</dbReference>
<evidence type="ECO:0000256" key="13">
    <source>
        <dbReference type="PROSITE-ProRule" id="PRU01122"/>
    </source>
</evidence>
<dbReference type="PROSITE" id="PS51787">
    <property type="entry name" value="LON_N"/>
    <property type="match status" value="1"/>
</dbReference>
<dbReference type="PROSITE" id="PS01046">
    <property type="entry name" value="LON_SER"/>
    <property type="match status" value="1"/>
</dbReference>
<feature type="domain" description="Lon N-terminal" evidence="18">
    <location>
        <begin position="392"/>
        <end position="645"/>
    </location>
</feature>
<dbReference type="GO" id="GO:0004553">
    <property type="term" value="F:hydrolase activity, hydrolyzing O-glycosyl compounds"/>
    <property type="evidence" value="ECO:0007669"/>
    <property type="project" value="InterPro"/>
</dbReference>
<dbReference type="EC" id="3.4.21.53" evidence="12"/>
<evidence type="ECO:0000313" key="20">
    <source>
        <dbReference type="Proteomes" id="UP000719412"/>
    </source>
</evidence>
<comment type="subcellular location">
    <subcellularLocation>
        <location evidence="1 12">Mitochondrion matrix</location>
    </subcellularLocation>
</comment>
<dbReference type="FunFam" id="2.30.130.40:FF:000004">
    <property type="entry name" value="Lon protease homolog, mitochondrial"/>
    <property type="match status" value="1"/>
</dbReference>
<comment type="similarity">
    <text evidence="2">Belongs to the glycosyl hydrolase 31 family.</text>
</comment>
<dbReference type="Gene3D" id="3.30.230.10">
    <property type="match status" value="1"/>
</dbReference>
<evidence type="ECO:0000256" key="14">
    <source>
        <dbReference type="RuleBase" id="RU000591"/>
    </source>
</evidence>
<dbReference type="FunFam" id="3.30.230.10:FF:000015">
    <property type="entry name" value="Lon protease homolog, mitochondrial"/>
    <property type="match status" value="1"/>
</dbReference>
<evidence type="ECO:0000256" key="8">
    <source>
        <dbReference type="ARBA" id="ARBA00022946"/>
    </source>
</evidence>
<dbReference type="GO" id="GO:0003697">
    <property type="term" value="F:single-stranded DNA binding"/>
    <property type="evidence" value="ECO:0007669"/>
    <property type="project" value="TreeGrafter"/>
</dbReference>
<dbReference type="Pfam" id="PF09090">
    <property type="entry name" value="MIF4G_like_2"/>
    <property type="match status" value="1"/>
</dbReference>
<feature type="active site" evidence="12 13">
    <location>
        <position position="1170"/>
    </location>
</feature>
<dbReference type="InterPro" id="IPR003111">
    <property type="entry name" value="Lon_prtase_N"/>
</dbReference>
<dbReference type="GO" id="GO:0007005">
    <property type="term" value="P:mitochondrion organization"/>
    <property type="evidence" value="ECO:0007669"/>
    <property type="project" value="TreeGrafter"/>
</dbReference>
<dbReference type="CDD" id="cd19500">
    <property type="entry name" value="RecA-like_Lon"/>
    <property type="match status" value="1"/>
</dbReference>
<dbReference type="Proteomes" id="UP000719412">
    <property type="component" value="Unassembled WGS sequence"/>
</dbReference>
<dbReference type="FunFam" id="3.40.50.300:FF:000021">
    <property type="entry name" value="Lon protease homolog"/>
    <property type="match status" value="1"/>
</dbReference>
<feature type="transmembrane region" description="Helical" evidence="16">
    <location>
        <begin position="1444"/>
        <end position="1464"/>
    </location>
</feature>
<feature type="binding site" evidence="12">
    <location>
        <begin position="798"/>
        <end position="805"/>
    </location>
    <ligand>
        <name>ATP</name>
        <dbReference type="ChEBI" id="CHEBI:30616"/>
    </ligand>
</feature>
<evidence type="ECO:0000256" key="4">
    <source>
        <dbReference type="ARBA" id="ARBA00022741"/>
    </source>
</evidence>
<dbReference type="CDD" id="cd06592">
    <property type="entry name" value="GH31_NET37"/>
    <property type="match status" value="1"/>
</dbReference>
<dbReference type="FunFam" id="1.20.58.1480:FF:000002">
    <property type="entry name" value="Lon protease homolog, mitochondrial"/>
    <property type="match status" value="1"/>
</dbReference>
<dbReference type="InterPro" id="IPR020568">
    <property type="entry name" value="Ribosomal_Su5_D2-typ_SF"/>
</dbReference>
<dbReference type="FunFam" id="1.10.8.60:FF:000043">
    <property type="entry name" value="Lon protease homolog, mitochondrial"/>
    <property type="match status" value="1"/>
</dbReference>
<dbReference type="GO" id="GO:0004176">
    <property type="term" value="F:ATP-dependent peptidase activity"/>
    <property type="evidence" value="ECO:0007669"/>
    <property type="project" value="UniProtKB-UniRule"/>
</dbReference>
<feature type="compositionally biased region" description="Basic and acidic residues" evidence="15">
    <location>
        <begin position="1229"/>
        <end position="1248"/>
    </location>
</feature>
<keyword evidence="8" id="KW-0809">Transit peptide</keyword>
<dbReference type="InterPro" id="IPR016024">
    <property type="entry name" value="ARM-type_fold"/>
</dbReference>
<feature type="region of interest" description="Disordered" evidence="15">
    <location>
        <begin position="1210"/>
        <end position="1250"/>
    </location>
</feature>
<dbReference type="Gene3D" id="1.20.5.5270">
    <property type="match status" value="1"/>
</dbReference>
<evidence type="ECO:0000256" key="5">
    <source>
        <dbReference type="ARBA" id="ARBA00022801"/>
    </source>
</evidence>
<dbReference type="Pfam" id="PF02190">
    <property type="entry name" value="LON_substr_bdg"/>
    <property type="match status" value="1"/>
</dbReference>
<dbReference type="InterPro" id="IPR003959">
    <property type="entry name" value="ATPase_AAA_core"/>
</dbReference>
<dbReference type="HAMAP" id="MF_03120">
    <property type="entry name" value="lonm_euk"/>
    <property type="match status" value="1"/>
</dbReference>
<feature type="domain" description="Lon proteolytic" evidence="17">
    <location>
        <begin position="1034"/>
        <end position="1221"/>
    </location>
</feature>
<gene>
    <name evidence="19" type="ORF">GEV33_011578</name>
</gene>
<keyword evidence="10 12" id="KW-0496">Mitochondrion</keyword>
<dbReference type="GO" id="GO:0006515">
    <property type="term" value="P:protein quality control for misfolded or incompletely synthesized proteins"/>
    <property type="evidence" value="ECO:0007669"/>
    <property type="project" value="UniProtKB-UniRule"/>
</dbReference>
<dbReference type="InterPro" id="IPR015947">
    <property type="entry name" value="PUA-like_sf"/>
</dbReference>
<dbReference type="SMART" id="SM00382">
    <property type="entry name" value="AAA"/>
    <property type="match status" value="1"/>
</dbReference>
<evidence type="ECO:0000256" key="15">
    <source>
        <dbReference type="SAM" id="MobiDB-lite"/>
    </source>
</evidence>
<dbReference type="Pfam" id="PF22667">
    <property type="entry name" value="Lon_lid"/>
    <property type="match status" value="1"/>
</dbReference>
<dbReference type="InterPro" id="IPR046336">
    <property type="entry name" value="Lon_prtase_N_sf"/>
</dbReference>
<keyword evidence="16" id="KW-0812">Transmembrane</keyword>
<feature type="active site" evidence="12 13">
    <location>
        <position position="1127"/>
    </location>
</feature>
<evidence type="ECO:0000256" key="6">
    <source>
        <dbReference type="ARBA" id="ARBA00022825"/>
    </source>
</evidence>
<keyword evidence="3 12" id="KW-0645">Protease</keyword>